<evidence type="ECO:0000313" key="1">
    <source>
        <dbReference type="EMBL" id="ETP09448.1"/>
    </source>
</evidence>
<gene>
    <name evidence="1" type="ORF">F441_14686</name>
</gene>
<comment type="caution">
    <text evidence="1">The sequence shown here is derived from an EMBL/GenBank/DDBJ whole genome shotgun (WGS) entry which is preliminary data.</text>
</comment>
<proteinExistence type="predicted"/>
<evidence type="ECO:0008006" key="3">
    <source>
        <dbReference type="Google" id="ProtNLM"/>
    </source>
</evidence>
<dbReference type="EMBL" id="ANIX01002921">
    <property type="protein sequence ID" value="ETP09448.1"/>
    <property type="molecule type" value="Genomic_DNA"/>
</dbReference>
<name>W2WH51_PHYNI</name>
<accession>W2WH51</accession>
<dbReference type="Proteomes" id="UP000018958">
    <property type="component" value="Unassembled WGS sequence"/>
</dbReference>
<protein>
    <recommendedName>
        <fullName evidence="3">Core-binding (CB) domain-containing protein</fullName>
    </recommendedName>
</protein>
<organism evidence="1 2">
    <name type="scientific">Phytophthora nicotianae CJ01A1</name>
    <dbReference type="NCBI Taxonomy" id="1317063"/>
    <lineage>
        <taxon>Eukaryota</taxon>
        <taxon>Sar</taxon>
        <taxon>Stramenopiles</taxon>
        <taxon>Oomycota</taxon>
        <taxon>Peronosporomycetes</taxon>
        <taxon>Peronosporales</taxon>
        <taxon>Peronosporaceae</taxon>
        <taxon>Phytophthora</taxon>
    </lineage>
</organism>
<evidence type="ECO:0000313" key="2">
    <source>
        <dbReference type="Proteomes" id="UP000018958"/>
    </source>
</evidence>
<reference evidence="1 2" key="1">
    <citation type="submission" date="2013-11" db="EMBL/GenBank/DDBJ databases">
        <title>The Genome Sequence of Phytophthora parasitica CJ01A1.</title>
        <authorList>
            <consortium name="The Broad Institute Genomics Platform"/>
            <person name="Russ C."/>
            <person name="Tyler B."/>
            <person name="Panabieres F."/>
            <person name="Shan W."/>
            <person name="Tripathy S."/>
            <person name="Grunwald N."/>
            <person name="Machado M."/>
            <person name="Johnson C.S."/>
            <person name="Walker B."/>
            <person name="Young S.K."/>
            <person name="Zeng Q."/>
            <person name="Gargeya S."/>
            <person name="Fitzgerald M."/>
            <person name="Haas B."/>
            <person name="Abouelleil A."/>
            <person name="Allen A.W."/>
            <person name="Alvarado L."/>
            <person name="Arachchi H.M."/>
            <person name="Berlin A.M."/>
            <person name="Chapman S.B."/>
            <person name="Gainer-Dewar J."/>
            <person name="Goldberg J."/>
            <person name="Griggs A."/>
            <person name="Gujja S."/>
            <person name="Hansen M."/>
            <person name="Howarth C."/>
            <person name="Imamovic A."/>
            <person name="Ireland A."/>
            <person name="Larimer J."/>
            <person name="McCowan C."/>
            <person name="Murphy C."/>
            <person name="Pearson M."/>
            <person name="Poon T.W."/>
            <person name="Priest M."/>
            <person name="Roberts A."/>
            <person name="Saif S."/>
            <person name="Shea T."/>
            <person name="Sisk P."/>
            <person name="Sykes S."/>
            <person name="Wortman J."/>
            <person name="Nusbaum C."/>
            <person name="Birren B."/>
        </authorList>
    </citation>
    <scope>NUCLEOTIDE SEQUENCE [LARGE SCALE GENOMIC DNA]</scope>
    <source>
        <strain evidence="1 2">CJ01A1</strain>
    </source>
</reference>
<sequence>MESVDWDELQKKVSEIKSNTVSARSRAVYQNSYGRFIAWVFLNKTHLVVPAFAEKLGSISGLSLQQIRKRLRPLLDRDQSNPPLQFDAIEMNVFGAWLLTLQKADGSNLSFSAINTHRAGLFNLYRDYGHEMSPVMEKEMRQYFKGLKREMASAAARGEARVKTGKDPYPTFWATSSFIGDDRLFPGSNQYERFRKCLQRLLESEDVAHELRRRGVHKDELEPCQDCHQIAMNSLCSRRILVIVTLTLKLQLTSLVYHAPYLRTHLDPNHPLFETPLFQHPSLIADLSRK</sequence>
<feature type="non-terminal residue" evidence="1">
    <location>
        <position position="290"/>
    </location>
</feature>
<dbReference type="AlphaFoldDB" id="W2WH51"/>